<feature type="binding site" evidence="8">
    <location>
        <position position="196"/>
    </location>
    <ligand>
        <name>sulfate</name>
        <dbReference type="ChEBI" id="CHEBI:16189"/>
    </ligand>
</feature>
<evidence type="ECO:0000256" key="5">
    <source>
        <dbReference type="ARBA" id="ARBA00022741"/>
    </source>
</evidence>
<dbReference type="EMBL" id="JABCYN010000003">
    <property type="protein sequence ID" value="KAF6016150.1"/>
    <property type="molecule type" value="Genomic_DNA"/>
</dbReference>
<dbReference type="InterPro" id="IPR002650">
    <property type="entry name" value="Sulphate_adenylyltransferase"/>
</dbReference>
<dbReference type="GO" id="GO:0005737">
    <property type="term" value="C:cytoplasm"/>
    <property type="evidence" value="ECO:0007669"/>
    <property type="project" value="UniProtKB-SubCell"/>
</dbReference>
<dbReference type="HAMAP" id="MF_03106">
    <property type="entry name" value="Sulf_adenylyltr_euk"/>
    <property type="match status" value="1"/>
</dbReference>
<organism evidence="12 13">
    <name type="scientific">Dekkera bruxellensis</name>
    <name type="common">Brettanomyces custersii</name>
    <dbReference type="NCBI Taxonomy" id="5007"/>
    <lineage>
        <taxon>Eukaryota</taxon>
        <taxon>Fungi</taxon>
        <taxon>Dikarya</taxon>
        <taxon>Ascomycota</taxon>
        <taxon>Saccharomycotina</taxon>
        <taxon>Pichiomycetes</taxon>
        <taxon>Pichiales</taxon>
        <taxon>Pichiaceae</taxon>
        <taxon>Brettanomyces</taxon>
    </lineage>
</organism>
<keyword evidence="6 8" id="KW-0067">ATP-binding</keyword>
<evidence type="ECO:0000256" key="3">
    <source>
        <dbReference type="ARBA" id="ARBA00022679"/>
    </source>
</evidence>
<dbReference type="GO" id="GO:0004781">
    <property type="term" value="F:sulfate adenylyltransferase (ATP) activity"/>
    <property type="evidence" value="ECO:0007669"/>
    <property type="project" value="UniProtKB-UniRule"/>
</dbReference>
<protein>
    <recommendedName>
        <fullName evidence="8">Sulfate adenylyltransferase</fullName>
        <ecNumber evidence="8">2.7.7.4</ecNumber>
    </recommendedName>
    <alternativeName>
        <fullName evidence="8">ATP-sulfurylase</fullName>
    </alternativeName>
    <alternativeName>
        <fullName evidence="8">Sulfate adenylate transferase</fullName>
        <shortName evidence="8">SAT</shortName>
    </alternativeName>
</protein>
<dbReference type="InterPro" id="IPR025980">
    <property type="entry name" value="ATP-Sase_PUA-like_dom"/>
</dbReference>
<comment type="catalytic activity">
    <reaction evidence="8">
        <text>sulfate + ATP + H(+) = adenosine 5'-phosphosulfate + diphosphate</text>
        <dbReference type="Rhea" id="RHEA:18133"/>
        <dbReference type="ChEBI" id="CHEBI:15378"/>
        <dbReference type="ChEBI" id="CHEBI:16189"/>
        <dbReference type="ChEBI" id="CHEBI:30616"/>
        <dbReference type="ChEBI" id="CHEBI:33019"/>
        <dbReference type="ChEBI" id="CHEBI:58243"/>
        <dbReference type="EC" id="2.7.7.4"/>
    </reaction>
</comment>
<comment type="pathway">
    <text evidence="8">Sulfur metabolism; hydrogen sulfide biosynthesis; sulfite from sulfate: step 1/3.</text>
</comment>
<feature type="binding site" evidence="8">
    <location>
        <position position="292"/>
    </location>
    <ligand>
        <name>sulfate</name>
        <dbReference type="ChEBI" id="CHEBI:16189"/>
    </ligand>
</feature>
<dbReference type="InterPro" id="IPR024951">
    <property type="entry name" value="Sulfurylase_cat_dom"/>
</dbReference>
<dbReference type="GO" id="GO:0019379">
    <property type="term" value="P:sulfate assimilation, phosphoadenylyl sulfate reduction by phosphoadenylyl-sulfate reductase (thioredoxin)"/>
    <property type="evidence" value="ECO:0007669"/>
    <property type="project" value="TreeGrafter"/>
</dbReference>
<feature type="domain" description="APS kinase" evidence="9">
    <location>
        <begin position="392"/>
        <end position="510"/>
    </location>
</feature>
<dbReference type="Gene3D" id="3.40.50.300">
    <property type="entry name" value="P-loop containing nucleotide triphosphate hydrolases"/>
    <property type="match status" value="1"/>
</dbReference>
<sequence>MLTPHGGVLQDLIQRDASKKDELLKEAEQLRSIVLNARQTCDLELILNGGFSPLTGFLNQNDYNSVVHDLRLSDGTLWPMPINLDVSEKVASPLKPKDRIVLRDPRDDEPLAIITIQDIYKPDKDVEAKEVFRGDPDHPAVRYLYDVAGEYYIGGNLEAINLPRHYDYSELRETPAQLRSEFASRHWTRVVAFQTRNPMHRAHRELTVRAAHDKLANVLIHPVVGLTKPGDIDYHTRVKVYREIIKKYPTGMAKLALLPLAMRMGGDREAVWHAIIRKNYGATHFIVGRDHAGPGKNRNGVPFYGPYDAQTLVKKYAKELQIQVVPFRMMSYLPEEDKYAPADTIPEGTKTLNISGTELRRRLKTGAKIPEWFSYPEVVEILRTSYPPRPKQGFALYLAGLPYSGVSALGNALQATFNQFKGGRHITLLDGSGIRSEAYPEVISQLIRSGAGVIVADSKNSDGAIYSQESISKLRTTVSKAGSFILVSVETPLEQRLKHDRFGFYNKHPEAKEVKTINDADIVADLSNDGIYVSISKIILYLEEAGFYKF</sequence>
<evidence type="ECO:0000259" key="10">
    <source>
        <dbReference type="Pfam" id="PF01747"/>
    </source>
</evidence>
<dbReference type="UniPathway" id="UPA00140">
    <property type="reaction ID" value="UER00204"/>
</dbReference>
<feature type="binding site" evidence="8">
    <location>
        <begin position="288"/>
        <end position="291"/>
    </location>
    <ligand>
        <name>ATP</name>
        <dbReference type="ChEBI" id="CHEBI:30616"/>
    </ligand>
</feature>
<comment type="caution">
    <text evidence="8">Lacks conserved residue(s) required for the propagation of feature annotation.</text>
</comment>
<evidence type="ECO:0000313" key="12">
    <source>
        <dbReference type="EMBL" id="KAF6016150.1"/>
    </source>
</evidence>
<keyword evidence="1 8" id="KW-0963">Cytoplasm</keyword>
<reference evidence="12 13" key="1">
    <citation type="journal article" date="2020" name="Appl. Microbiol. Biotechnol.">
        <title>Targeted gene deletion in Brettanomyces bruxellensis with an expression-free CRISPR-Cas9 system.</title>
        <authorList>
            <person name="Varela C."/>
            <person name="Bartel C."/>
            <person name="Onetto C."/>
            <person name="Borneman A."/>
        </authorList>
    </citation>
    <scope>NUCLEOTIDE SEQUENCE [LARGE SCALE GENOMIC DNA]</scope>
    <source>
        <strain evidence="12 13">AWRI1613</strain>
    </source>
</reference>
<comment type="similarity">
    <text evidence="8">Belongs to the sulfate adenylyltransferase family.</text>
</comment>
<dbReference type="GO" id="GO:0010134">
    <property type="term" value="P:sulfate assimilation via adenylyl sulfate reduction"/>
    <property type="evidence" value="ECO:0007669"/>
    <property type="project" value="TreeGrafter"/>
</dbReference>
<keyword evidence="8" id="KW-0028">Amino-acid biosynthesis</keyword>
<evidence type="ECO:0000256" key="1">
    <source>
        <dbReference type="ARBA" id="ARBA00022490"/>
    </source>
</evidence>
<comment type="subcellular location">
    <subcellularLocation>
        <location evidence="8">Cytoplasm</location>
    </subcellularLocation>
</comment>
<feature type="domain" description="Sulphate adenylyltransferase catalytic" evidence="10">
    <location>
        <begin position="170"/>
        <end position="384"/>
    </location>
</feature>
<feature type="site" description="Induces change in substrate recognition on ATP binding" evidence="8">
    <location>
        <position position="327"/>
    </location>
</feature>
<dbReference type="CDD" id="cd00517">
    <property type="entry name" value="ATPS"/>
    <property type="match status" value="1"/>
</dbReference>
<feature type="active site" evidence="8">
    <location>
        <position position="197"/>
    </location>
</feature>
<comment type="caution">
    <text evidence="12">The sequence shown here is derived from an EMBL/GenBank/DDBJ whole genome shotgun (WGS) entry which is preliminary data.</text>
</comment>
<dbReference type="SUPFAM" id="SSF52374">
    <property type="entry name" value="Nucleotidylyl transferase"/>
    <property type="match status" value="1"/>
</dbReference>
<evidence type="ECO:0000256" key="6">
    <source>
        <dbReference type="ARBA" id="ARBA00022840"/>
    </source>
</evidence>
<dbReference type="PANTHER" id="PTHR42700">
    <property type="entry name" value="SULFATE ADENYLYLTRANSFERASE"/>
    <property type="match status" value="1"/>
</dbReference>
<dbReference type="InterPro" id="IPR059117">
    <property type="entry name" value="APS_kinase_dom"/>
</dbReference>
<feature type="domain" description="ATP-sulfurylase PUA-like" evidence="11">
    <location>
        <begin position="3"/>
        <end position="161"/>
    </location>
</feature>
<dbReference type="PANTHER" id="PTHR42700:SF1">
    <property type="entry name" value="SULFATE ADENYLYLTRANSFERASE"/>
    <property type="match status" value="1"/>
</dbReference>
<feature type="region of interest" description="N-terminal" evidence="8">
    <location>
        <begin position="1"/>
        <end position="166"/>
    </location>
</feature>
<dbReference type="SUPFAM" id="SSF88697">
    <property type="entry name" value="PUA domain-like"/>
    <property type="match status" value="1"/>
</dbReference>
<feature type="region of interest" description="Required for oligomerization; adenylyl-sulfate kinase-like" evidence="8">
    <location>
        <begin position="392"/>
        <end position="550"/>
    </location>
</feature>
<name>A0A8H6EZH1_DEKBR</name>
<evidence type="ECO:0000256" key="8">
    <source>
        <dbReference type="HAMAP-Rule" id="MF_03106"/>
    </source>
</evidence>
<keyword evidence="5 8" id="KW-0547">Nucleotide-binding</keyword>
<keyword evidence="8" id="KW-0198">Cysteine biosynthesis</keyword>
<feature type="active site" evidence="8">
    <location>
        <position position="195"/>
    </location>
</feature>
<evidence type="ECO:0000313" key="13">
    <source>
        <dbReference type="Proteomes" id="UP000568158"/>
    </source>
</evidence>
<keyword evidence="2" id="KW-0021">Allosteric enzyme</keyword>
<dbReference type="GO" id="GO:0005524">
    <property type="term" value="F:ATP binding"/>
    <property type="evidence" value="ECO:0007669"/>
    <property type="project" value="UniProtKB-KW"/>
</dbReference>
<feature type="binding site" evidence="8">
    <location>
        <position position="194"/>
    </location>
    <ligand>
        <name>sulfate</name>
        <dbReference type="ChEBI" id="CHEBI:16189"/>
    </ligand>
</feature>
<evidence type="ECO:0000256" key="2">
    <source>
        <dbReference type="ARBA" id="ARBA00022533"/>
    </source>
</evidence>
<dbReference type="FunFam" id="3.40.50.620:FF:000052">
    <property type="entry name" value="Sulfate adenylyltransferase"/>
    <property type="match status" value="1"/>
</dbReference>
<dbReference type="GO" id="GO:0019344">
    <property type="term" value="P:cysteine biosynthetic process"/>
    <property type="evidence" value="ECO:0007669"/>
    <property type="project" value="UniProtKB-KW"/>
</dbReference>
<gene>
    <name evidence="8" type="primary">MET3</name>
    <name evidence="12" type="ORF">HII12_000191</name>
</gene>
<keyword evidence="8" id="KW-0486">Methionine biosynthesis</keyword>
<dbReference type="AlphaFoldDB" id="A0A8H6EZH1"/>
<dbReference type="EC" id="2.7.7.4" evidence="8"/>
<evidence type="ECO:0000256" key="4">
    <source>
        <dbReference type="ARBA" id="ARBA00022695"/>
    </source>
</evidence>
<dbReference type="Pfam" id="PF14306">
    <property type="entry name" value="PUA_2"/>
    <property type="match status" value="1"/>
</dbReference>
<comment type="domain">
    <text evidence="8">The oligomerization domain is distantly related to APS kinases, but it is not functional and does not bind APS. It is required for oligomerization of the enzyme, although the oligomerization state has no effect on the catalytic activity of the enzyme.</text>
</comment>
<dbReference type="Proteomes" id="UP000568158">
    <property type="component" value="Unassembled WGS sequence"/>
</dbReference>
<dbReference type="InterPro" id="IPR014729">
    <property type="entry name" value="Rossmann-like_a/b/a_fold"/>
</dbReference>
<comment type="subunit">
    <text evidence="7 8">Homohexamer. Dimer of trimers.</text>
</comment>
<dbReference type="InterPro" id="IPR027535">
    <property type="entry name" value="Sulf_adenylyltr_euk"/>
</dbReference>
<dbReference type="Pfam" id="PF01583">
    <property type="entry name" value="APS_kinase"/>
    <property type="match status" value="1"/>
</dbReference>
<feature type="binding site" evidence="8">
    <location>
        <position position="330"/>
    </location>
    <ligand>
        <name>ATP</name>
        <dbReference type="ChEBI" id="CHEBI:30616"/>
    </ligand>
</feature>
<dbReference type="Pfam" id="PF01747">
    <property type="entry name" value="ATP-sulfurylase"/>
    <property type="match status" value="1"/>
</dbReference>
<dbReference type="InterPro" id="IPR015947">
    <property type="entry name" value="PUA-like_sf"/>
</dbReference>
<evidence type="ECO:0000256" key="7">
    <source>
        <dbReference type="ARBA" id="ARBA00062002"/>
    </source>
</evidence>
<dbReference type="InterPro" id="IPR027417">
    <property type="entry name" value="P-loop_NTPase"/>
</dbReference>
<feature type="active site" evidence="8">
    <location>
        <position position="196"/>
    </location>
</feature>
<dbReference type="InterPro" id="IPR050512">
    <property type="entry name" value="Sulf_AdTrans/APS_kinase"/>
</dbReference>
<comment type="function">
    <text evidence="8">Catalyzes the first intracellular reaction of sulfate assimilation, forming adenosine-5'-phosphosulfate (APS) from inorganic sulfate and ATP. Plays an important role in sulfate activation as a component of the biosynthesis pathway of sulfur-containing amino acids.</text>
</comment>
<keyword evidence="3 8" id="KW-0808">Transferase</keyword>
<dbReference type="SUPFAM" id="SSF52540">
    <property type="entry name" value="P-loop containing nucleoside triphosphate hydrolases"/>
    <property type="match status" value="1"/>
</dbReference>
<dbReference type="NCBIfam" id="TIGR00339">
    <property type="entry name" value="sopT"/>
    <property type="match status" value="1"/>
</dbReference>
<dbReference type="GO" id="GO:0070814">
    <property type="term" value="P:hydrogen sulfide biosynthetic process"/>
    <property type="evidence" value="ECO:0007669"/>
    <property type="project" value="UniProtKB-UniRule"/>
</dbReference>
<dbReference type="Gene3D" id="3.40.50.620">
    <property type="entry name" value="HUPs"/>
    <property type="match status" value="1"/>
</dbReference>
<keyword evidence="4 8" id="KW-0548">Nucleotidyltransferase</keyword>
<accession>A0A8H6EZH1</accession>
<evidence type="ECO:0000259" key="9">
    <source>
        <dbReference type="Pfam" id="PF01583"/>
    </source>
</evidence>
<proteinExistence type="inferred from homology"/>
<dbReference type="GO" id="GO:0009086">
    <property type="term" value="P:methionine biosynthetic process"/>
    <property type="evidence" value="ECO:0007669"/>
    <property type="project" value="UniProtKB-KW"/>
</dbReference>
<feature type="site" description="Transition state stabilizer" evidence="8">
    <location>
        <position position="200"/>
    </location>
</feature>
<feature type="site" description="Transition state stabilizer" evidence="8">
    <location>
        <position position="203"/>
    </location>
</feature>
<dbReference type="Gene3D" id="3.10.400.10">
    <property type="entry name" value="Sulfate adenylyltransferase"/>
    <property type="match status" value="1"/>
</dbReference>
<evidence type="ECO:0000259" key="11">
    <source>
        <dbReference type="Pfam" id="PF14306"/>
    </source>
</evidence>
<feature type="binding site" evidence="8">
    <location>
        <begin position="194"/>
        <end position="197"/>
    </location>
    <ligand>
        <name>ATP</name>
        <dbReference type="ChEBI" id="CHEBI:30616"/>
    </ligand>
</feature>